<gene>
    <name evidence="2" type="ORF">XW81_00365</name>
</gene>
<protein>
    <recommendedName>
        <fullName evidence="1">Flagellar hook-length control protein-like C-terminal domain-containing protein</fullName>
    </recommendedName>
</protein>
<dbReference type="Gene3D" id="3.30.750.140">
    <property type="match status" value="1"/>
</dbReference>
<dbReference type="AlphaFoldDB" id="A0A172WD48"/>
<dbReference type="InterPro" id="IPR021136">
    <property type="entry name" value="Flagellar_hook_control-like_C"/>
</dbReference>
<keyword evidence="3" id="KW-1185">Reference proteome</keyword>
<name>A0A172WD48_BUCSC</name>
<dbReference type="Proteomes" id="UP000077654">
    <property type="component" value="Chromosome"/>
</dbReference>
<dbReference type="RefSeq" id="WP_075473842.1">
    <property type="nucleotide sequence ID" value="NZ_CP011299.1"/>
</dbReference>
<sequence length="324" mass="38568">MKIKKKPLILPRSYDFIKNNIFYIKHVEKFLKSEKLSKILIIDNYIKKYCLAFLNDSKIKNNCIILDMFRRNFKFFRSLNPFLKHNIKNVSPKFFNLINFNSNFFKLKDKILQLFLNIKSGIVLNNSLKNKIHYKECINSIINFLHPTYAFIDIFGINNKIFFKKLSSFLFHNNSSNLIHGNWMKAVQNQLLTFFLNSKKNVEFFLSPQYLGRLFIRLKLKRKKSIQLNVMSDNKIVRKALRSNVNNFRNTIFKVGIKLENITITNNKNVREASVLENSQNFRNNVIDNVFHIINKNVCKNFYGSCFSELHFFPEHKSVINFYI</sequence>
<organism evidence="2 3">
    <name type="scientific">Buchnera aphidicola subsp. Schlechtendalia chinensis</name>
    <dbReference type="NCBI Taxonomy" id="118110"/>
    <lineage>
        <taxon>Bacteria</taxon>
        <taxon>Pseudomonadati</taxon>
        <taxon>Pseudomonadota</taxon>
        <taxon>Gammaproteobacteria</taxon>
        <taxon>Enterobacterales</taxon>
        <taxon>Erwiniaceae</taxon>
        <taxon>Buchnera</taxon>
    </lineage>
</organism>
<dbReference type="InterPro" id="IPR038610">
    <property type="entry name" value="FliK-like_C_sf"/>
</dbReference>
<evidence type="ECO:0000313" key="2">
    <source>
        <dbReference type="EMBL" id="ANF16888.1"/>
    </source>
</evidence>
<dbReference type="PATRIC" id="fig|118110.3.peg.66"/>
<feature type="domain" description="Flagellar hook-length control protein-like C-terminal" evidence="1">
    <location>
        <begin position="194"/>
        <end position="267"/>
    </location>
</feature>
<proteinExistence type="predicted"/>
<evidence type="ECO:0000313" key="3">
    <source>
        <dbReference type="Proteomes" id="UP000077654"/>
    </source>
</evidence>
<evidence type="ECO:0000259" key="1">
    <source>
        <dbReference type="Pfam" id="PF02120"/>
    </source>
</evidence>
<accession>A0A172WD48</accession>
<reference evidence="2 3" key="1">
    <citation type="submission" date="2015-04" db="EMBL/GenBank/DDBJ databases">
        <title>Buchnera aphidicola assembly.</title>
        <authorList>
            <person name="Zhang Y."/>
        </authorList>
    </citation>
    <scope>NUCLEOTIDE SEQUENCE [LARGE SCALE GENOMIC DNA]</scope>
    <source>
        <strain evidence="2 3">SC</strain>
    </source>
</reference>
<dbReference type="STRING" id="118110.XW81_00365"/>
<dbReference type="OrthoDB" id="6554452at2"/>
<dbReference type="Pfam" id="PF02120">
    <property type="entry name" value="Flg_hook"/>
    <property type="match status" value="1"/>
</dbReference>
<dbReference type="EMBL" id="CP011299">
    <property type="protein sequence ID" value="ANF16888.1"/>
    <property type="molecule type" value="Genomic_DNA"/>
</dbReference>